<dbReference type="Proteomes" id="UP000321901">
    <property type="component" value="Unassembled WGS sequence"/>
</dbReference>
<dbReference type="OrthoDB" id="2680098at2"/>
<reference evidence="2 3" key="1">
    <citation type="submission" date="2019-07" db="EMBL/GenBank/DDBJ databases">
        <title>Whole genome shotgun sequence of Sporosarcina luteola NBRC 105378.</title>
        <authorList>
            <person name="Hosoyama A."/>
            <person name="Uohara A."/>
            <person name="Ohji S."/>
            <person name="Ichikawa N."/>
        </authorList>
    </citation>
    <scope>NUCLEOTIDE SEQUENCE [LARGE SCALE GENOMIC DNA]</scope>
    <source>
        <strain evidence="2 3">NBRC 105378</strain>
    </source>
</reference>
<evidence type="ECO:0000259" key="1">
    <source>
        <dbReference type="PROSITE" id="PS50879"/>
    </source>
</evidence>
<dbReference type="CDD" id="cd09279">
    <property type="entry name" value="RNase_HI_like"/>
    <property type="match status" value="1"/>
</dbReference>
<dbReference type="AlphaFoldDB" id="A0A511Z8I8"/>
<dbReference type="Gene3D" id="3.30.420.10">
    <property type="entry name" value="Ribonuclease H-like superfamily/Ribonuclease H"/>
    <property type="match status" value="1"/>
</dbReference>
<dbReference type="Pfam" id="PF13456">
    <property type="entry name" value="RVT_3"/>
    <property type="match status" value="1"/>
</dbReference>
<evidence type="ECO:0000313" key="3">
    <source>
        <dbReference type="Proteomes" id="UP000321901"/>
    </source>
</evidence>
<dbReference type="GO" id="GO:0003676">
    <property type="term" value="F:nucleic acid binding"/>
    <property type="evidence" value="ECO:0007669"/>
    <property type="project" value="InterPro"/>
</dbReference>
<sequence length="221" mass="25195">MKVIVEWTYKSKGTEMIFRSDEVLAEQAMRIAEDLERTGRTKQVQFIDRFDSSWTVKEMKSYLKGIETEPHHIVIYFDGGFDLTTKASGLGCVIYYEQSGKAYRLRKNAFIEGLASNNEAEYAALHLCLQELELLNVHHVPVRIIGDSRVVINHLTEEWPVMEQGLTGWADRIETKMKDLGIQPEYELVSRKANGEADRLAAQALNGIEITATIQIEKESK</sequence>
<dbReference type="EMBL" id="BJYL01000026">
    <property type="protein sequence ID" value="GEN83758.1"/>
    <property type="molecule type" value="Genomic_DNA"/>
</dbReference>
<evidence type="ECO:0000313" key="2">
    <source>
        <dbReference type="EMBL" id="GEN83758.1"/>
    </source>
</evidence>
<keyword evidence="3" id="KW-1185">Reference proteome</keyword>
<dbReference type="InterPro" id="IPR036397">
    <property type="entry name" value="RNaseH_sf"/>
</dbReference>
<dbReference type="InterPro" id="IPR002156">
    <property type="entry name" value="RNaseH_domain"/>
</dbReference>
<proteinExistence type="predicted"/>
<dbReference type="SUPFAM" id="SSF53098">
    <property type="entry name" value="Ribonuclease H-like"/>
    <property type="match status" value="1"/>
</dbReference>
<dbReference type="InterPro" id="IPR012337">
    <property type="entry name" value="RNaseH-like_sf"/>
</dbReference>
<organism evidence="2 3">
    <name type="scientific">Sporosarcina luteola</name>
    <dbReference type="NCBI Taxonomy" id="582850"/>
    <lineage>
        <taxon>Bacteria</taxon>
        <taxon>Bacillati</taxon>
        <taxon>Bacillota</taxon>
        <taxon>Bacilli</taxon>
        <taxon>Bacillales</taxon>
        <taxon>Caryophanaceae</taxon>
        <taxon>Sporosarcina</taxon>
    </lineage>
</organism>
<feature type="domain" description="RNase H type-1" evidence="1">
    <location>
        <begin position="69"/>
        <end position="206"/>
    </location>
</feature>
<dbReference type="NCBIfam" id="NF005822">
    <property type="entry name" value="PRK07708.1"/>
    <property type="match status" value="1"/>
</dbReference>
<dbReference type="PROSITE" id="PS50879">
    <property type="entry name" value="RNASE_H_1"/>
    <property type="match status" value="1"/>
</dbReference>
<gene>
    <name evidence="2" type="ORF">SLU01_20700</name>
</gene>
<accession>A0A511Z8I8</accession>
<dbReference type="RefSeq" id="WP_147057969.1">
    <property type="nucleotide sequence ID" value="NZ_BJYL01000026.1"/>
</dbReference>
<comment type="caution">
    <text evidence="2">The sequence shown here is derived from an EMBL/GenBank/DDBJ whole genome shotgun (WGS) entry which is preliminary data.</text>
</comment>
<protein>
    <recommendedName>
        <fullName evidence="1">RNase H type-1 domain-containing protein</fullName>
    </recommendedName>
</protein>
<name>A0A511Z8I8_9BACL</name>
<dbReference type="GO" id="GO:0004523">
    <property type="term" value="F:RNA-DNA hybrid ribonuclease activity"/>
    <property type="evidence" value="ECO:0007669"/>
    <property type="project" value="InterPro"/>
</dbReference>